<keyword evidence="2" id="KW-0378">Hydrolase</keyword>
<sequence length="965" mass="103627">MELPDGPLNRRRFLTATALAVGAAALPGLGYADRAAAAVPPQVTLPARGIWDNATASTWTDGFLSGNGEYGAVYYGAPTLEKLIVNHHRFVLPNGTRNVMPPVLSGKLEAARDKALAGDYSGAASTFDNGWSLKWTQTFHPGYELRLGTPGMTVVNDFARVTDFRTGEVTHTWTDQYGTWQRRVFVSRADQVIVHELLPATGRTVDTTLSVDTALDGVPTNVSYATTATVTAGDGYLNLRGTYPAGGAYGYEGVTRVVVSGTNASVTAAGETLVVARATRVLLLTKLGRYETATAWDAKPLQTALAALTADYATLLGRHAVPHQAMYDRSTLDLNVPTADRQLPTSELVARQKSNASAVDVALLERMYDSGRYLFVSSSGVLPPRLTGIWTGTWNGSWADDITTDANINLQVAGGNILDLGDAMQGYFDLILGQLADWRDNARNLYGARGFLAPSRTDGEHGHMLHFNSGSFPGEAWTGGADWLLYPLLEHYQVTGDAAFLKNKLGPALMELALFYEDFLTRKDANGKTVFVPSYSMENTPSSTGQAFSINATGDIMAGRHALQAAIDAANTLGLEQGGGQGVARWTALLAKLPDYTVNGDGALAEWSWPGLTDRYNHRHIQHLYGAWPLHEINPEDEPDLVRYARKALDKRGDQNYSAHGSLHRALARARLKDGPGVYGNLLKIYGRNMVWRSLMTSHNPNLDIYNCDAANAIPGILGEALVYTRPGVLEIFPALPDQLATGTIKGVRGRNRVTVQSLSWDTAARTATVRLTSDIDQDITFICRRGITSVSTGATVTASALGSHARVLSLTAGTSTTITVGLLTGAFKLVNRKSGKVMDVSGGSTANGGAVIQYPWVGSTNQQWNLLPDYDGSYRLCNVRSGKMLDNPGSSTSSGIALDQYSDTHSTNQWWKLVPAATSGHYRLVNVRSGLCVDVQGGSTADGAKLVQGPVSGDVGQEWQPVEV</sequence>
<dbReference type="Pfam" id="PF14200">
    <property type="entry name" value="RicinB_lectin_2"/>
    <property type="match status" value="1"/>
</dbReference>
<dbReference type="Pfam" id="PF21307">
    <property type="entry name" value="Glyco_hydro_95_C"/>
    <property type="match status" value="1"/>
</dbReference>
<dbReference type="PANTHER" id="PTHR31084">
    <property type="entry name" value="ALPHA-L-FUCOSIDASE 2"/>
    <property type="match status" value="1"/>
</dbReference>
<evidence type="ECO:0000313" key="3">
    <source>
        <dbReference type="Proteomes" id="UP001223072"/>
    </source>
</evidence>
<dbReference type="InterPro" id="IPR006311">
    <property type="entry name" value="TAT_signal"/>
</dbReference>
<dbReference type="SUPFAM" id="SSF48208">
    <property type="entry name" value="Six-hairpin glycosidases"/>
    <property type="match status" value="1"/>
</dbReference>
<name>A0ABU0RX38_9ACTN</name>
<evidence type="ECO:0000313" key="2">
    <source>
        <dbReference type="EMBL" id="MDQ0936539.1"/>
    </source>
</evidence>
<dbReference type="Pfam" id="PF14498">
    <property type="entry name" value="Glyco_hyd_65N_2"/>
    <property type="match status" value="1"/>
</dbReference>
<dbReference type="PROSITE" id="PS50231">
    <property type="entry name" value="RICIN_B_LECTIN"/>
    <property type="match status" value="1"/>
</dbReference>
<dbReference type="InterPro" id="IPR000772">
    <property type="entry name" value="Ricin_B_lectin"/>
</dbReference>
<protein>
    <submittedName>
        <fullName evidence="2">Alpha-L-fucosidase 2</fullName>
        <ecNumber evidence="2">3.2.1.51</ecNumber>
    </submittedName>
</protein>
<accession>A0ABU0RX38</accession>
<dbReference type="InterPro" id="IPR012341">
    <property type="entry name" value="6hp_glycosidase-like_sf"/>
</dbReference>
<dbReference type="EC" id="3.2.1.51" evidence="2"/>
<evidence type="ECO:0000259" key="1">
    <source>
        <dbReference type="SMART" id="SM00458"/>
    </source>
</evidence>
<feature type="domain" description="Ricin B lectin" evidence="1">
    <location>
        <begin position="825"/>
        <end position="963"/>
    </location>
</feature>
<dbReference type="PANTHER" id="PTHR31084:SF0">
    <property type="entry name" value="ALPHA-L-FUCOSIDASE 2"/>
    <property type="match status" value="1"/>
</dbReference>
<proteinExistence type="predicted"/>
<dbReference type="GO" id="GO:0004560">
    <property type="term" value="F:alpha-L-fucosidase activity"/>
    <property type="evidence" value="ECO:0007669"/>
    <property type="project" value="UniProtKB-EC"/>
</dbReference>
<dbReference type="Gene3D" id="1.50.10.10">
    <property type="match status" value="1"/>
</dbReference>
<dbReference type="InterPro" id="IPR027414">
    <property type="entry name" value="GH95_N_dom"/>
</dbReference>
<keyword evidence="3" id="KW-1185">Reference proteome</keyword>
<keyword evidence="2" id="KW-0326">Glycosidase</keyword>
<dbReference type="InterPro" id="IPR049053">
    <property type="entry name" value="AFCA-like_C"/>
</dbReference>
<comment type="caution">
    <text evidence="2">The sequence shown here is derived from an EMBL/GenBank/DDBJ whole genome shotgun (WGS) entry which is preliminary data.</text>
</comment>
<dbReference type="InterPro" id="IPR054363">
    <property type="entry name" value="GH95_cat"/>
</dbReference>
<dbReference type="RefSeq" id="WP_307629939.1">
    <property type="nucleotide sequence ID" value="NZ_JAUSZS010000008.1"/>
</dbReference>
<dbReference type="Pfam" id="PF22124">
    <property type="entry name" value="Glyco_hydro_95_cat"/>
    <property type="match status" value="1"/>
</dbReference>
<dbReference type="InterPro" id="IPR008928">
    <property type="entry name" value="6-hairpin_glycosidase_sf"/>
</dbReference>
<dbReference type="SUPFAM" id="SSF50370">
    <property type="entry name" value="Ricin B-like lectins"/>
    <property type="match status" value="1"/>
</dbReference>
<organism evidence="2 3">
    <name type="scientific">Streptomyces turgidiscabies</name>
    <dbReference type="NCBI Taxonomy" id="85558"/>
    <lineage>
        <taxon>Bacteria</taxon>
        <taxon>Bacillati</taxon>
        <taxon>Actinomycetota</taxon>
        <taxon>Actinomycetes</taxon>
        <taxon>Kitasatosporales</taxon>
        <taxon>Streptomycetaceae</taxon>
        <taxon>Streptomyces</taxon>
    </lineage>
</organism>
<dbReference type="Gene3D" id="2.80.10.50">
    <property type="match status" value="1"/>
</dbReference>
<gene>
    <name evidence="2" type="ORF">QFZ49_006514</name>
</gene>
<dbReference type="Proteomes" id="UP001223072">
    <property type="component" value="Unassembled WGS sequence"/>
</dbReference>
<dbReference type="SMART" id="SM00458">
    <property type="entry name" value="RICIN"/>
    <property type="match status" value="1"/>
</dbReference>
<dbReference type="CDD" id="cd00161">
    <property type="entry name" value="beta-trefoil_Ricin-like"/>
    <property type="match status" value="1"/>
</dbReference>
<dbReference type="InterPro" id="IPR035992">
    <property type="entry name" value="Ricin_B-like_lectins"/>
</dbReference>
<reference evidence="2 3" key="1">
    <citation type="submission" date="2023-07" db="EMBL/GenBank/DDBJ databases">
        <title>Comparative genomics of wheat-associated soil bacteria to identify genetic determinants of phenazine resistance.</title>
        <authorList>
            <person name="Mouncey N."/>
        </authorList>
    </citation>
    <scope>NUCLEOTIDE SEQUENCE [LARGE SCALE GENOMIC DNA]</scope>
    <source>
        <strain evidence="2 3">W2I16</strain>
    </source>
</reference>
<dbReference type="EMBL" id="JAUSZS010000008">
    <property type="protein sequence ID" value="MDQ0936539.1"/>
    <property type="molecule type" value="Genomic_DNA"/>
</dbReference>
<dbReference type="PROSITE" id="PS51318">
    <property type="entry name" value="TAT"/>
    <property type="match status" value="1"/>
</dbReference>